<gene>
    <name evidence="2" type="ORF">NAEGRDRAFT_70455</name>
</gene>
<evidence type="ECO:0000313" key="3">
    <source>
        <dbReference type="Proteomes" id="UP000006671"/>
    </source>
</evidence>
<dbReference type="OrthoDB" id="10410922at2759"/>
<dbReference type="OMA" id="FNIREKH"/>
<dbReference type="Proteomes" id="UP000006671">
    <property type="component" value="Unassembled WGS sequence"/>
</dbReference>
<accession>D2VND3</accession>
<evidence type="ECO:0000313" key="2">
    <source>
        <dbReference type="EMBL" id="EFC41637.1"/>
    </source>
</evidence>
<feature type="region of interest" description="Disordered" evidence="1">
    <location>
        <begin position="1"/>
        <end position="28"/>
    </location>
</feature>
<dbReference type="AlphaFoldDB" id="D2VND3"/>
<feature type="compositionally biased region" description="Low complexity" evidence="1">
    <location>
        <begin position="369"/>
        <end position="381"/>
    </location>
</feature>
<dbReference type="GeneID" id="8851463"/>
<proteinExistence type="predicted"/>
<reference evidence="2 3" key="1">
    <citation type="journal article" date="2010" name="Cell">
        <title>The genome of Naegleria gruberi illuminates early eukaryotic versatility.</title>
        <authorList>
            <person name="Fritz-Laylin L.K."/>
            <person name="Prochnik S.E."/>
            <person name="Ginger M.L."/>
            <person name="Dacks J.B."/>
            <person name="Carpenter M.L."/>
            <person name="Field M.C."/>
            <person name="Kuo A."/>
            <person name="Paredez A."/>
            <person name="Chapman J."/>
            <person name="Pham J."/>
            <person name="Shu S."/>
            <person name="Neupane R."/>
            <person name="Cipriano M."/>
            <person name="Mancuso J."/>
            <person name="Tu H."/>
            <person name="Salamov A."/>
            <person name="Lindquist E."/>
            <person name="Shapiro H."/>
            <person name="Lucas S."/>
            <person name="Grigoriev I.V."/>
            <person name="Cande W.Z."/>
            <person name="Fulton C."/>
            <person name="Rokhsar D.S."/>
            <person name="Dawson S.C."/>
        </authorList>
    </citation>
    <scope>NUCLEOTIDE SEQUENCE [LARGE SCALE GENOMIC DNA]</scope>
    <source>
        <strain evidence="2 3">NEG-M</strain>
    </source>
</reference>
<organism evidence="3">
    <name type="scientific">Naegleria gruberi</name>
    <name type="common">Amoeba</name>
    <dbReference type="NCBI Taxonomy" id="5762"/>
    <lineage>
        <taxon>Eukaryota</taxon>
        <taxon>Discoba</taxon>
        <taxon>Heterolobosea</taxon>
        <taxon>Tetramitia</taxon>
        <taxon>Eutetramitia</taxon>
        <taxon>Vahlkampfiidae</taxon>
        <taxon>Naegleria</taxon>
    </lineage>
</organism>
<evidence type="ECO:0000256" key="1">
    <source>
        <dbReference type="SAM" id="MobiDB-lite"/>
    </source>
</evidence>
<name>D2VND3_NAEGR</name>
<feature type="region of interest" description="Disordered" evidence="1">
    <location>
        <begin position="351"/>
        <end position="381"/>
    </location>
</feature>
<feature type="compositionally biased region" description="Low complexity" evidence="1">
    <location>
        <begin position="99"/>
        <end position="135"/>
    </location>
</feature>
<keyword evidence="3" id="KW-1185">Reference proteome</keyword>
<protein>
    <submittedName>
        <fullName evidence="2">Predicted protein</fullName>
    </submittedName>
</protein>
<dbReference type="InParanoid" id="D2VND3"/>
<dbReference type="EMBL" id="GG738884">
    <property type="protein sequence ID" value="EFC41637.1"/>
    <property type="molecule type" value="Genomic_DNA"/>
</dbReference>
<sequence length="529" mass="60878">MRKSSSPYQVSPTNNAKRNSRTSTASTLTGTFTSLLKFMERNTIHDLKVYKLTKEELEAKKRARISKNQEFYRVDTPTNERPCSAPPSRPKKTPIKEQPTVSPKTPKSMPTPTKNTFKSNTKKTTSTTPKKTFTPQSAAKIASNIDLDSTQFLSPLKLKPPPQLDLLPLTSRILQQEISETSSESEKDKSLNISEEFFQEDDYHRFGEWSSNIQQNSADPFKVPIGASDNVRGNELDLIKNELSELRSNMIKLDPNARIVEKKLEERKQREFELEEKSMMLQHELDISRQSYAELEERFSKYREDTEDREMTMLQKIEELTQLLMQQAKGMYPGKEYFNYLVDNQHSVYSNSYSNDEQYGEDETEHNITPTNSTPSKPSPQTDFIINGRPVLKNIASEQDIARSPTRNQSHFPQPIMRFETNPLLAKVTPSKTRVPYSEENKENMMTEYSEKLSDDVSPFATYRYPVDDQDGAIEIHRPLIVGRDFSNTIQNNTVVTKQHKDFSPPNSGRGLMLPPQSKVRKFNIREKH</sequence>
<feature type="compositionally biased region" description="Polar residues" evidence="1">
    <location>
        <begin position="1"/>
        <end position="17"/>
    </location>
</feature>
<dbReference type="RefSeq" id="XP_002674381.1">
    <property type="nucleotide sequence ID" value="XM_002674335.1"/>
</dbReference>
<dbReference type="KEGG" id="ngr:NAEGRDRAFT_70455"/>
<feature type="region of interest" description="Disordered" evidence="1">
    <location>
        <begin position="57"/>
        <end position="135"/>
    </location>
</feature>
<dbReference type="VEuPathDB" id="AmoebaDB:NAEGRDRAFT_70455"/>